<sequence>MTASSSSSFFKNPRTTPQHHNPHHLQRAKPEPLFLLVPPIIVSQRLSQEPVAHPLRPLPPSHLQPTEPAWNHHQLTHGETTTNSDLTRSLLTRSSQEDPPVNTHKTTIDPLKKRKL</sequence>
<reference evidence="2" key="1">
    <citation type="submission" date="2020-03" db="EMBL/GenBank/DDBJ databases">
        <authorList>
            <person name="Zhang R."/>
        </authorList>
    </citation>
    <scope>NUCLEOTIDE SEQUENCE</scope>
</reference>
<feature type="compositionally biased region" description="Basic and acidic residues" evidence="1">
    <location>
        <begin position="106"/>
        <end position="116"/>
    </location>
</feature>
<protein>
    <submittedName>
        <fullName evidence="2">Uncharacterized protein</fullName>
    </submittedName>
</protein>
<feature type="compositionally biased region" description="Low complexity" evidence="1">
    <location>
        <begin position="80"/>
        <end position="94"/>
    </location>
</feature>
<organism evidence="2">
    <name type="scientific">Populus davidiana</name>
    <dbReference type="NCBI Taxonomy" id="266767"/>
    <lineage>
        <taxon>Eukaryota</taxon>
        <taxon>Viridiplantae</taxon>
        <taxon>Streptophyta</taxon>
        <taxon>Embryophyta</taxon>
        <taxon>Tracheophyta</taxon>
        <taxon>Spermatophyta</taxon>
        <taxon>Magnoliopsida</taxon>
        <taxon>eudicotyledons</taxon>
        <taxon>Gunneridae</taxon>
        <taxon>Pentapetalae</taxon>
        <taxon>rosids</taxon>
        <taxon>fabids</taxon>
        <taxon>Malpighiales</taxon>
        <taxon>Salicaceae</taxon>
        <taxon>Saliceae</taxon>
        <taxon>Populus</taxon>
    </lineage>
</organism>
<evidence type="ECO:0000256" key="1">
    <source>
        <dbReference type="SAM" id="MobiDB-lite"/>
    </source>
</evidence>
<feature type="region of interest" description="Disordered" evidence="1">
    <location>
        <begin position="1"/>
        <end position="30"/>
    </location>
</feature>
<proteinExistence type="predicted"/>
<feature type="region of interest" description="Disordered" evidence="1">
    <location>
        <begin position="52"/>
        <end position="116"/>
    </location>
</feature>
<dbReference type="EMBL" id="GILB01002275">
    <property type="protein sequence ID" value="NUU82608.1"/>
    <property type="molecule type" value="Transcribed_RNA"/>
</dbReference>
<name>A0A6M2EDW7_9ROSI</name>
<evidence type="ECO:0000313" key="2">
    <source>
        <dbReference type="EMBL" id="NUU82608.1"/>
    </source>
</evidence>
<feature type="compositionally biased region" description="Polar residues" evidence="1">
    <location>
        <begin position="1"/>
        <end position="19"/>
    </location>
</feature>
<accession>A0A6M2EDW7</accession>
<dbReference type="AlphaFoldDB" id="A0A6M2EDW7"/>